<dbReference type="PANTHER" id="PTHR40705">
    <property type="entry name" value="TRNA(ILE2) 2-AGMATINYLCYTIDINE SYNTHETASE TIAS"/>
    <property type="match status" value="1"/>
</dbReference>
<evidence type="ECO:0000313" key="3">
    <source>
        <dbReference type="EMBL" id="GAH09191.1"/>
    </source>
</evidence>
<feature type="domain" description="TiaS FLD" evidence="1">
    <location>
        <begin position="72"/>
        <end position="183"/>
    </location>
</feature>
<proteinExistence type="predicted"/>
<evidence type="ECO:0000259" key="2">
    <source>
        <dbReference type="Pfam" id="PF22641"/>
    </source>
</evidence>
<dbReference type="Pfam" id="PF22641">
    <property type="entry name" value="TiaS_TCKD"/>
    <property type="match status" value="1"/>
</dbReference>
<comment type="caution">
    <text evidence="3">The sequence shown here is derived from an EMBL/GenBank/DDBJ whole genome shotgun (WGS) entry which is preliminary data.</text>
</comment>
<reference evidence="3" key="1">
    <citation type="journal article" date="2014" name="Front. Microbiol.">
        <title>High frequency of phylogenetically diverse reductive dehalogenase-homologous genes in deep subseafloor sedimentary metagenomes.</title>
        <authorList>
            <person name="Kawai M."/>
            <person name="Futagami T."/>
            <person name="Toyoda A."/>
            <person name="Takaki Y."/>
            <person name="Nishi S."/>
            <person name="Hori S."/>
            <person name="Arai W."/>
            <person name="Tsubouchi T."/>
            <person name="Morono Y."/>
            <person name="Uchiyama I."/>
            <person name="Ito T."/>
            <person name="Fujiyama A."/>
            <person name="Inagaki F."/>
            <person name="Takami H."/>
        </authorList>
    </citation>
    <scope>NUCLEOTIDE SEQUENCE</scope>
    <source>
        <strain evidence="3">Expedition CK06-06</strain>
    </source>
</reference>
<dbReference type="InterPro" id="IPR053870">
    <property type="entry name" value="TiaS-like_TCKD"/>
</dbReference>
<feature type="non-terminal residue" evidence="3">
    <location>
        <position position="246"/>
    </location>
</feature>
<dbReference type="Gene3D" id="3.30.70.2200">
    <property type="match status" value="1"/>
</dbReference>
<feature type="domain" description="TiaS-like TCKD" evidence="2">
    <location>
        <begin position="4"/>
        <end position="66"/>
    </location>
</feature>
<accession>X1CLA3</accession>
<protein>
    <submittedName>
        <fullName evidence="3">Uncharacterized protein</fullName>
    </submittedName>
</protein>
<organism evidence="3">
    <name type="scientific">marine sediment metagenome</name>
    <dbReference type="NCBI Taxonomy" id="412755"/>
    <lineage>
        <taxon>unclassified sequences</taxon>
        <taxon>metagenomes</taxon>
        <taxon>ecological metagenomes</taxon>
    </lineage>
</organism>
<dbReference type="PANTHER" id="PTHR40705:SF2">
    <property type="entry name" value="DUF1743 DOMAIN-CONTAINING PROTEIN"/>
    <property type="match status" value="1"/>
</dbReference>
<gene>
    <name evidence="3" type="ORF">S01H4_55828</name>
</gene>
<dbReference type="AlphaFoldDB" id="X1CLA3"/>
<name>X1CLA3_9ZZZZ</name>
<dbReference type="Gene3D" id="3.90.600.20">
    <property type="match status" value="1"/>
</dbReference>
<feature type="non-terminal residue" evidence="3">
    <location>
        <position position="1"/>
    </location>
</feature>
<sequence>RDLQKISDIIEEILSRYSRLEDKNTNPGFIISEKQPSLRLYENAVKEVVSLKNTEKILQSSGAYYKGYKNRRGLIGATASIAWLPISDKTYELIAYRDEEKWGTERVLDESSVKKMDKNCPSTFDNYDYENHHNRIAPNSPCPILYGIRGDDDKELLRAISFIKSEQVNSWMIFETNQGTDDHLQRKTIDSIKPYNSVITKGTVTIKPYTIKGGHVIFTIKDYTGEIDCAAYEPTKNFRNVIRRLD</sequence>
<evidence type="ECO:0000259" key="1">
    <source>
        <dbReference type="Pfam" id="PF08489"/>
    </source>
</evidence>
<dbReference type="EMBL" id="BART01032273">
    <property type="protein sequence ID" value="GAH09191.1"/>
    <property type="molecule type" value="Genomic_DNA"/>
</dbReference>
<dbReference type="Pfam" id="PF08489">
    <property type="entry name" value="TiaS_FLD"/>
    <property type="match status" value="1"/>
</dbReference>
<dbReference type="Gene3D" id="2.40.50.1010">
    <property type="match status" value="1"/>
</dbReference>
<dbReference type="InterPro" id="IPR013696">
    <property type="entry name" value="TiaS_FLD"/>
</dbReference>